<keyword evidence="3" id="KW-0169">Cobalamin biosynthesis</keyword>
<keyword evidence="10" id="KW-1185">Reference proteome</keyword>
<dbReference type="InterPro" id="IPR000878">
    <property type="entry name" value="4pyrrol_Mease"/>
</dbReference>
<evidence type="ECO:0000256" key="1">
    <source>
        <dbReference type="ARBA" id="ARBA00004953"/>
    </source>
</evidence>
<dbReference type="InterPro" id="IPR014777">
    <property type="entry name" value="4pyrrole_Mease_sub1"/>
</dbReference>
<dbReference type="PANTHER" id="PTHR45790">
    <property type="entry name" value="SIROHEME SYNTHASE-RELATED"/>
    <property type="match status" value="1"/>
</dbReference>
<dbReference type="Pfam" id="PF00590">
    <property type="entry name" value="TP_methylase"/>
    <property type="match status" value="1"/>
</dbReference>
<protein>
    <submittedName>
        <fullName evidence="9">Precorrin-4 C(11)-methyltransferase</fullName>
        <ecNumber evidence="9">2.1.1.133</ecNumber>
    </submittedName>
</protein>
<evidence type="ECO:0000256" key="3">
    <source>
        <dbReference type="ARBA" id="ARBA00022573"/>
    </source>
</evidence>
<sequence length="277" mass="28980">MHSTPADTPSPAPRQAPRPGMVTFVGAGPGDPELLTIKGRKAIEEATLVLYAGSLVPPAVVACAAPEAEVLDSAPLTLEECHALVRATALAGGTVARVHTGDPSLYGALREQAALLEAEGIPWKVIPGVTAACAAAAAGGVTFTVPEVTQSLIITRLEGRTPVPERESLAALAAHGSSMAVYLSAREAGTLQAELLRHLPPETAVLCAHLVGWPEEELHWTRLADLAHCVARHNLTRQTVFLILPGECRKGTASRLYAADFAHACRAARNGAEKDQD</sequence>
<evidence type="ECO:0000256" key="4">
    <source>
        <dbReference type="ARBA" id="ARBA00022603"/>
    </source>
</evidence>
<evidence type="ECO:0000256" key="2">
    <source>
        <dbReference type="ARBA" id="ARBA00005879"/>
    </source>
</evidence>
<dbReference type="PROSITE" id="PS00839">
    <property type="entry name" value="SUMT_1"/>
    <property type="match status" value="1"/>
</dbReference>
<dbReference type="AlphaFoldDB" id="A0A6H3FBQ4"/>
<feature type="region of interest" description="Disordered" evidence="7">
    <location>
        <begin position="1"/>
        <end position="21"/>
    </location>
</feature>
<dbReference type="CDD" id="cd11641">
    <property type="entry name" value="Precorrin-4_C11-MT"/>
    <property type="match status" value="1"/>
</dbReference>
<comment type="caution">
    <text evidence="9">The sequence shown here is derived from an EMBL/GenBank/DDBJ whole genome shotgun (WGS) entry which is preliminary data.</text>
</comment>
<dbReference type="InterPro" id="IPR050161">
    <property type="entry name" value="Siro_Cobalamin_biosynth"/>
</dbReference>
<evidence type="ECO:0000256" key="5">
    <source>
        <dbReference type="ARBA" id="ARBA00022679"/>
    </source>
</evidence>
<reference evidence="9 10" key="1">
    <citation type="submission" date="2018-12" db="EMBL/GenBank/DDBJ databases">
        <title>First genome draft of Desulfovibrio legallis sp. nov.</title>
        <authorList>
            <person name="Ben Dhia O."/>
            <person name="Najjari A."/>
            <person name="Ferjani R."/>
            <person name="Fhoula I."/>
            <person name="Fardeau M.-L."/>
            <person name="Boudabbous A."/>
            <person name="Ouzari H.I."/>
        </authorList>
    </citation>
    <scope>NUCLEOTIDE SEQUENCE [LARGE SCALE GENOMIC DNA]</scope>
    <source>
        <strain evidence="9 10">H1T</strain>
    </source>
</reference>
<organism evidence="9 10">
    <name type="scientific">Desulfovibrio legallii</name>
    <dbReference type="NCBI Taxonomy" id="571438"/>
    <lineage>
        <taxon>Bacteria</taxon>
        <taxon>Pseudomonadati</taxon>
        <taxon>Thermodesulfobacteriota</taxon>
        <taxon>Desulfovibrionia</taxon>
        <taxon>Desulfovibrionales</taxon>
        <taxon>Desulfovibrionaceae</taxon>
        <taxon>Desulfovibrio</taxon>
    </lineage>
</organism>
<dbReference type="InterPro" id="IPR006362">
    <property type="entry name" value="Cbl_synth_CobM/CibF"/>
</dbReference>
<dbReference type="SUPFAM" id="SSF53790">
    <property type="entry name" value="Tetrapyrrole methylase"/>
    <property type="match status" value="1"/>
</dbReference>
<keyword evidence="6" id="KW-0949">S-adenosyl-L-methionine</keyword>
<dbReference type="PANTHER" id="PTHR45790:SF4">
    <property type="entry name" value="COBALT-PRECORRIN-4 C(11)-METHYLTRANSFERASE"/>
    <property type="match status" value="1"/>
</dbReference>
<evidence type="ECO:0000313" key="9">
    <source>
        <dbReference type="EMBL" id="TBH80604.1"/>
    </source>
</evidence>
<accession>A0A6H3FBQ4</accession>
<comment type="pathway">
    <text evidence="1">Cofactor biosynthesis; adenosylcobalamin biosynthesis.</text>
</comment>
<dbReference type="GO" id="GO:0046026">
    <property type="term" value="F:precorrin-4 C11-methyltransferase activity"/>
    <property type="evidence" value="ECO:0007669"/>
    <property type="project" value="UniProtKB-EC"/>
</dbReference>
<dbReference type="Proteomes" id="UP000292919">
    <property type="component" value="Unassembled WGS sequence"/>
</dbReference>
<feature type="domain" description="Tetrapyrrole methylase" evidence="8">
    <location>
        <begin position="21"/>
        <end position="226"/>
    </location>
</feature>
<dbReference type="Gene3D" id="3.30.950.10">
    <property type="entry name" value="Methyltransferase, Cobalt-precorrin-4 Transmethylase, Domain 2"/>
    <property type="match status" value="1"/>
</dbReference>
<name>A0A6H3FBQ4_9BACT</name>
<dbReference type="Gene3D" id="3.40.1010.10">
    <property type="entry name" value="Cobalt-precorrin-4 Transmethylase, Domain 1"/>
    <property type="match status" value="1"/>
</dbReference>
<dbReference type="RefSeq" id="WP_130957911.1">
    <property type="nucleotide sequence ID" value="NZ_JBHSHA010000009.1"/>
</dbReference>
<evidence type="ECO:0000256" key="6">
    <source>
        <dbReference type="ARBA" id="ARBA00022691"/>
    </source>
</evidence>
<comment type="similarity">
    <text evidence="2">Belongs to the precorrin methyltransferase family.</text>
</comment>
<dbReference type="NCBIfam" id="TIGR01465">
    <property type="entry name" value="cobM_cbiF"/>
    <property type="match status" value="1"/>
</dbReference>
<keyword evidence="5 9" id="KW-0808">Transferase</keyword>
<dbReference type="EC" id="2.1.1.133" evidence="9"/>
<gene>
    <name evidence="9" type="primary">cobM</name>
    <name evidence="9" type="ORF">EB812_05595</name>
</gene>
<dbReference type="EMBL" id="SIXC01000005">
    <property type="protein sequence ID" value="TBH80604.1"/>
    <property type="molecule type" value="Genomic_DNA"/>
</dbReference>
<proteinExistence type="inferred from homology"/>
<dbReference type="InterPro" id="IPR014776">
    <property type="entry name" value="4pyrrole_Mease_sub2"/>
</dbReference>
<keyword evidence="4 9" id="KW-0489">Methyltransferase</keyword>
<evidence type="ECO:0000256" key="7">
    <source>
        <dbReference type="SAM" id="MobiDB-lite"/>
    </source>
</evidence>
<dbReference type="InterPro" id="IPR003043">
    <property type="entry name" value="Uropor_MeTrfase_CS"/>
</dbReference>
<dbReference type="GO" id="GO:0032259">
    <property type="term" value="P:methylation"/>
    <property type="evidence" value="ECO:0007669"/>
    <property type="project" value="UniProtKB-KW"/>
</dbReference>
<dbReference type="GO" id="GO:0009236">
    <property type="term" value="P:cobalamin biosynthetic process"/>
    <property type="evidence" value="ECO:0007669"/>
    <property type="project" value="UniProtKB-UniPathway"/>
</dbReference>
<dbReference type="UniPathway" id="UPA00148"/>
<evidence type="ECO:0000313" key="10">
    <source>
        <dbReference type="Proteomes" id="UP000292919"/>
    </source>
</evidence>
<dbReference type="InterPro" id="IPR035996">
    <property type="entry name" value="4pyrrol_Methylase_sf"/>
</dbReference>
<evidence type="ECO:0000259" key="8">
    <source>
        <dbReference type="Pfam" id="PF00590"/>
    </source>
</evidence>